<dbReference type="AlphaFoldDB" id="A0AAE0DQ11"/>
<dbReference type="CDD" id="cd17731">
    <property type="entry name" value="BRCT_TopBP1_rpt2_like"/>
    <property type="match status" value="1"/>
</dbReference>
<accession>A0AAE0DQ11</accession>
<dbReference type="Pfam" id="PF00533">
    <property type="entry name" value="BRCT"/>
    <property type="match status" value="1"/>
</dbReference>
<reference evidence="3" key="1">
    <citation type="submission" date="2022-11" db="EMBL/GenBank/DDBJ databases">
        <title>Chromosomal genome sequence assembly and mating type (MAT) locus characterization of the leprose asexual lichenized fungus Lepraria neglecta (Nyl.) Erichsen.</title>
        <authorList>
            <person name="Allen J.L."/>
            <person name="Pfeffer B."/>
        </authorList>
    </citation>
    <scope>NUCLEOTIDE SEQUENCE</scope>
    <source>
        <strain evidence="3">Allen 5258</strain>
    </source>
</reference>
<evidence type="ECO:0000259" key="2">
    <source>
        <dbReference type="PROSITE" id="PS50172"/>
    </source>
</evidence>
<comment type="caution">
    <text evidence="3">The sequence shown here is derived from an EMBL/GenBank/DDBJ whole genome shotgun (WGS) entry which is preliminary data.</text>
</comment>
<feature type="compositionally biased region" description="Basic and acidic residues" evidence="1">
    <location>
        <begin position="423"/>
        <end position="434"/>
    </location>
</feature>
<dbReference type="SMART" id="SM00292">
    <property type="entry name" value="BRCT"/>
    <property type="match status" value="1"/>
</dbReference>
<sequence length="434" mass="48230">MKQLLKKFTIAVTGDFGASRGHDQMKNWITRNGGRFTAEISFGVTHLICSKEQYKKDVLMVQQASALKTIKIVSFDWLEDSLMSKTQKHKSEGAYLIGPRVKKEAATKARKKIVSKENIQKGMEKFEQSCKEHEKEMSSSGYGLYDDPSDGFAYDITLARANLLLNKNERYQLKVCHLIPSQVPTPPISSPASLPPQKRIPLSVSSLSSTPNTTSPPHLTPIISTPVFPMLPPSTRTRARLVSPRAQRLQLYVTHDVPKLFSCSVKYSAPSANSESHVLAPPGSGWETAWGAFSSFFKLKTGKKWAERFVRIENVEILEREEKVKAFVYTPPKKEEAWGVTSGRVGIIYDGTFGRTYDSPYAPLPPPPPEVYLSPYTPMPPRVNNGGNFVCSGYQKHPTRVATNGYADMGPGERETLFGLSEPAKEEGEAKKEG</sequence>
<feature type="region of interest" description="Disordered" evidence="1">
    <location>
        <begin position="402"/>
        <end position="434"/>
    </location>
</feature>
<protein>
    <recommendedName>
        <fullName evidence="2">BRCT domain-containing protein</fullName>
    </recommendedName>
</protein>
<gene>
    <name evidence="3" type="ORF">OEA41_000664</name>
</gene>
<keyword evidence="4" id="KW-1185">Reference proteome</keyword>
<evidence type="ECO:0000313" key="3">
    <source>
        <dbReference type="EMBL" id="KAK3178527.1"/>
    </source>
</evidence>
<dbReference type="InterPro" id="IPR036420">
    <property type="entry name" value="BRCT_dom_sf"/>
</dbReference>
<feature type="domain" description="BRCT" evidence="2">
    <location>
        <begin position="1"/>
        <end position="85"/>
    </location>
</feature>
<name>A0AAE0DQ11_9LECA</name>
<evidence type="ECO:0000256" key="1">
    <source>
        <dbReference type="SAM" id="MobiDB-lite"/>
    </source>
</evidence>
<dbReference type="PROSITE" id="PS50172">
    <property type="entry name" value="BRCT"/>
    <property type="match status" value="1"/>
</dbReference>
<dbReference type="Gene3D" id="3.40.50.10190">
    <property type="entry name" value="BRCT domain"/>
    <property type="match status" value="1"/>
</dbReference>
<proteinExistence type="predicted"/>
<dbReference type="EMBL" id="JASNWA010000003">
    <property type="protein sequence ID" value="KAK3178527.1"/>
    <property type="molecule type" value="Genomic_DNA"/>
</dbReference>
<organism evidence="3 4">
    <name type="scientific">Lepraria neglecta</name>
    <dbReference type="NCBI Taxonomy" id="209136"/>
    <lineage>
        <taxon>Eukaryota</taxon>
        <taxon>Fungi</taxon>
        <taxon>Dikarya</taxon>
        <taxon>Ascomycota</taxon>
        <taxon>Pezizomycotina</taxon>
        <taxon>Lecanoromycetes</taxon>
        <taxon>OSLEUM clade</taxon>
        <taxon>Lecanoromycetidae</taxon>
        <taxon>Lecanorales</taxon>
        <taxon>Lecanorineae</taxon>
        <taxon>Stereocaulaceae</taxon>
        <taxon>Lepraria</taxon>
    </lineage>
</organism>
<dbReference type="InterPro" id="IPR001357">
    <property type="entry name" value="BRCT_dom"/>
</dbReference>
<dbReference type="InterPro" id="IPR059215">
    <property type="entry name" value="BRCT2_TopBP1-like"/>
</dbReference>
<dbReference type="SUPFAM" id="SSF52113">
    <property type="entry name" value="BRCT domain"/>
    <property type="match status" value="1"/>
</dbReference>
<dbReference type="Proteomes" id="UP001276659">
    <property type="component" value="Unassembled WGS sequence"/>
</dbReference>
<evidence type="ECO:0000313" key="4">
    <source>
        <dbReference type="Proteomes" id="UP001276659"/>
    </source>
</evidence>